<dbReference type="InterPro" id="IPR038071">
    <property type="entry name" value="UROD/MetE-like_sf"/>
</dbReference>
<organism evidence="2">
    <name type="scientific">marine sediment metagenome</name>
    <dbReference type="NCBI Taxonomy" id="412755"/>
    <lineage>
        <taxon>unclassified sequences</taxon>
        <taxon>metagenomes</taxon>
        <taxon>ecological metagenomes</taxon>
    </lineage>
</organism>
<dbReference type="InterPro" id="IPR000257">
    <property type="entry name" value="Uroporphyrinogen_deCOase"/>
</dbReference>
<dbReference type="EMBL" id="BARS01053879">
    <property type="protein sequence ID" value="GAG43560.1"/>
    <property type="molecule type" value="Genomic_DNA"/>
</dbReference>
<dbReference type="SUPFAM" id="SSF51726">
    <property type="entry name" value="UROD/MetE-like"/>
    <property type="match status" value="1"/>
</dbReference>
<dbReference type="PANTHER" id="PTHR47099:SF1">
    <property type="entry name" value="METHYLCOBAMIDE:COM METHYLTRANSFERASE MTBA"/>
    <property type="match status" value="1"/>
</dbReference>
<sequence length="223" mass="25026">IDRGWLPFLGSYLPRVIDPADLEANAIWMAENLSRVVRECKERGYVPVSAGGTTIPFECLCGGRSMEEFFLDLYRIPDKVKAALDVMQPDMIRLGVEGARRSGIPAVWVGGWRAASAMLSPKMWNEFVFPYYLEMVTQLAENDIVSVLHFDHDWTRDLSRLRELPARSCILNLDGWTDIRRAKEILGDQMAIMGDVPAPLLATGTPDGVRAYVRDLVRDVGPT</sequence>
<feature type="domain" description="Uroporphyrinogen decarboxylase (URO-D)" evidence="1">
    <location>
        <begin position="25"/>
        <end position="219"/>
    </location>
</feature>
<dbReference type="Gene3D" id="3.20.20.210">
    <property type="match status" value="1"/>
</dbReference>
<dbReference type="InterPro" id="IPR052024">
    <property type="entry name" value="Methanogen_methyltrans"/>
</dbReference>
<comment type="caution">
    <text evidence="2">The sequence shown here is derived from an EMBL/GenBank/DDBJ whole genome shotgun (WGS) entry which is preliminary data.</text>
</comment>
<dbReference type="Pfam" id="PF01208">
    <property type="entry name" value="URO-D"/>
    <property type="match status" value="1"/>
</dbReference>
<protein>
    <recommendedName>
        <fullName evidence="1">Uroporphyrinogen decarboxylase (URO-D) domain-containing protein</fullName>
    </recommendedName>
</protein>
<dbReference type="GO" id="GO:0006779">
    <property type="term" value="P:porphyrin-containing compound biosynthetic process"/>
    <property type="evidence" value="ECO:0007669"/>
    <property type="project" value="InterPro"/>
</dbReference>
<evidence type="ECO:0000313" key="2">
    <source>
        <dbReference type="EMBL" id="GAG43560.1"/>
    </source>
</evidence>
<evidence type="ECO:0000259" key="1">
    <source>
        <dbReference type="Pfam" id="PF01208"/>
    </source>
</evidence>
<dbReference type="AlphaFoldDB" id="X0XK77"/>
<proteinExistence type="predicted"/>
<feature type="non-terminal residue" evidence="2">
    <location>
        <position position="1"/>
    </location>
</feature>
<gene>
    <name evidence="2" type="ORF">S01H1_79863</name>
</gene>
<accession>X0XK77</accession>
<name>X0XK77_9ZZZZ</name>
<feature type="non-terminal residue" evidence="2">
    <location>
        <position position="223"/>
    </location>
</feature>
<reference evidence="2" key="1">
    <citation type="journal article" date="2014" name="Front. Microbiol.">
        <title>High frequency of phylogenetically diverse reductive dehalogenase-homologous genes in deep subseafloor sedimentary metagenomes.</title>
        <authorList>
            <person name="Kawai M."/>
            <person name="Futagami T."/>
            <person name="Toyoda A."/>
            <person name="Takaki Y."/>
            <person name="Nishi S."/>
            <person name="Hori S."/>
            <person name="Arai W."/>
            <person name="Tsubouchi T."/>
            <person name="Morono Y."/>
            <person name="Uchiyama I."/>
            <person name="Ito T."/>
            <person name="Fujiyama A."/>
            <person name="Inagaki F."/>
            <person name="Takami H."/>
        </authorList>
    </citation>
    <scope>NUCLEOTIDE SEQUENCE</scope>
    <source>
        <strain evidence="2">Expedition CK06-06</strain>
    </source>
</reference>
<dbReference type="GO" id="GO:0004853">
    <property type="term" value="F:uroporphyrinogen decarboxylase activity"/>
    <property type="evidence" value="ECO:0007669"/>
    <property type="project" value="InterPro"/>
</dbReference>
<dbReference type="PANTHER" id="PTHR47099">
    <property type="entry name" value="METHYLCOBAMIDE:COM METHYLTRANSFERASE MTBA"/>
    <property type="match status" value="1"/>
</dbReference>